<dbReference type="Proteomes" id="UP000324767">
    <property type="component" value="Unassembled WGS sequence"/>
</dbReference>
<evidence type="ECO:0000313" key="2">
    <source>
        <dbReference type="EMBL" id="KAA6406862.1"/>
    </source>
</evidence>
<reference evidence="2 3" key="1">
    <citation type="submission" date="2019-09" db="EMBL/GenBank/DDBJ databases">
        <title>The hologenome of the rock-dwelling lichen Lasallia pustulata.</title>
        <authorList>
            <person name="Greshake Tzovaras B."/>
            <person name="Segers F."/>
            <person name="Bicker A."/>
            <person name="Dal Grande F."/>
            <person name="Otte J."/>
            <person name="Hankeln T."/>
            <person name="Schmitt I."/>
            <person name="Ebersberger I."/>
        </authorList>
    </citation>
    <scope>NUCLEOTIDE SEQUENCE [LARGE SCALE GENOMIC DNA]</scope>
    <source>
        <strain evidence="2">A1-1</strain>
    </source>
</reference>
<proteinExistence type="predicted"/>
<organism evidence="2 3">
    <name type="scientific">Lasallia pustulata</name>
    <dbReference type="NCBI Taxonomy" id="136370"/>
    <lineage>
        <taxon>Eukaryota</taxon>
        <taxon>Fungi</taxon>
        <taxon>Dikarya</taxon>
        <taxon>Ascomycota</taxon>
        <taxon>Pezizomycotina</taxon>
        <taxon>Lecanoromycetes</taxon>
        <taxon>OSLEUM clade</taxon>
        <taxon>Umbilicariomycetidae</taxon>
        <taxon>Umbilicariales</taxon>
        <taxon>Umbilicariaceae</taxon>
        <taxon>Lasallia</taxon>
    </lineage>
</organism>
<dbReference type="OrthoDB" id="10257567at2759"/>
<evidence type="ECO:0000313" key="3">
    <source>
        <dbReference type="Proteomes" id="UP000324767"/>
    </source>
</evidence>
<accession>A0A5M8PDP2</accession>
<feature type="region of interest" description="Disordered" evidence="1">
    <location>
        <begin position="62"/>
        <end position="82"/>
    </location>
</feature>
<sequence length="157" mass="17257">MVILYAQSSLRSKLVCLDQPDDTFGFESQYFDKGLGKVLTGLEQRVVSGLQQAASVVDEYPSQAPKGAASQEHCVTRSRPNLSSNTYSPSFATSPAYAGLSDAENTVAFWRLFDLQKRKGSLEEVKQSLQNLSLEQDVLKVCKVLLINPSSECCWGN</sequence>
<name>A0A5M8PDP2_9LECA</name>
<gene>
    <name evidence="2" type="ORF">FRX48_09360</name>
</gene>
<comment type="caution">
    <text evidence="2">The sequence shown here is derived from an EMBL/GenBank/DDBJ whole genome shotgun (WGS) entry which is preliminary data.</text>
</comment>
<protein>
    <submittedName>
        <fullName evidence="2">Uncharacterized protein</fullName>
    </submittedName>
</protein>
<dbReference type="AlphaFoldDB" id="A0A5M8PDP2"/>
<dbReference type="EMBL" id="VXIT01000022">
    <property type="protein sequence ID" value="KAA6406862.1"/>
    <property type="molecule type" value="Genomic_DNA"/>
</dbReference>
<evidence type="ECO:0000256" key="1">
    <source>
        <dbReference type="SAM" id="MobiDB-lite"/>
    </source>
</evidence>